<dbReference type="EMBL" id="UFQT01000439">
    <property type="protein sequence ID" value="SSX24340.1"/>
    <property type="molecule type" value="Genomic_DNA"/>
</dbReference>
<protein>
    <submittedName>
        <fullName evidence="1">CSON010652 protein</fullName>
    </submittedName>
</protein>
<proteinExistence type="predicted"/>
<dbReference type="PROSITE" id="PS51257">
    <property type="entry name" value="PROKAR_LIPOPROTEIN"/>
    <property type="match status" value="1"/>
</dbReference>
<organism evidence="1">
    <name type="scientific">Culicoides sonorensis</name>
    <name type="common">Biting midge</name>
    <dbReference type="NCBI Taxonomy" id="179676"/>
    <lineage>
        <taxon>Eukaryota</taxon>
        <taxon>Metazoa</taxon>
        <taxon>Ecdysozoa</taxon>
        <taxon>Arthropoda</taxon>
        <taxon>Hexapoda</taxon>
        <taxon>Insecta</taxon>
        <taxon>Pterygota</taxon>
        <taxon>Neoptera</taxon>
        <taxon>Endopterygota</taxon>
        <taxon>Diptera</taxon>
        <taxon>Nematocera</taxon>
        <taxon>Chironomoidea</taxon>
        <taxon>Ceratopogonidae</taxon>
        <taxon>Ceratopogoninae</taxon>
        <taxon>Culicoides</taxon>
        <taxon>Monoculicoides</taxon>
    </lineage>
</organism>
<evidence type="ECO:0000313" key="1">
    <source>
        <dbReference type="EMBL" id="SSX24340.1"/>
    </source>
</evidence>
<dbReference type="AlphaFoldDB" id="A0A336M2P2"/>
<name>A0A336M2P2_CULSO</name>
<accession>A0A336M2P2</accession>
<sequence>MSLLKSFSSYIFFTPPHIILLLLSSCVLTISNCSAIPLSSSSSSSSGSTNIFNRNSNLGHQLPIPQYRYNNNNNYYYGKSDDLISSSENNDLSHGTVDENNFINFLGKESYLHSPAAPSLSSELNDIHPLIPVYSNPKIGNNLNGDRLKNDEINEILNGFFGATRGNGFDDSDSYTNQMDQHSFEILRKQIEKNYPEGPLPIVYVEESKPITSSLPLTSSPMDKRSGRYYRRYPWKRQQKGKGSYDPDTRYMCTPSRDEIFRLLVGLHETHKGNERKLVNFCNRRRPAKTVFTNIRFLG</sequence>
<gene>
    <name evidence="1" type="primary">CSON010652</name>
</gene>
<dbReference type="VEuPathDB" id="VectorBase:CSON010652"/>
<reference evidence="1" key="1">
    <citation type="submission" date="2018-07" db="EMBL/GenBank/DDBJ databases">
        <authorList>
            <person name="Quirk P.G."/>
            <person name="Krulwich T.A."/>
        </authorList>
    </citation>
    <scope>NUCLEOTIDE SEQUENCE</scope>
</reference>